<comment type="caution">
    <text evidence="3">The sequence shown here is derived from an EMBL/GenBank/DDBJ whole genome shotgun (WGS) entry which is preliminary data.</text>
</comment>
<keyword evidence="1" id="KW-0732">Signal</keyword>
<dbReference type="Gene3D" id="2.130.10.10">
    <property type="entry name" value="YVTN repeat-like/Quinoprotein amine dehydrogenase"/>
    <property type="match status" value="1"/>
</dbReference>
<feature type="chain" id="PRO_5047505180" evidence="1">
    <location>
        <begin position="19"/>
        <end position="703"/>
    </location>
</feature>
<proteinExistence type="predicted"/>
<name>A0ABX2AXE0_9BACT</name>
<dbReference type="SUPFAM" id="SSF63829">
    <property type="entry name" value="Calcium-dependent phosphotriesterase"/>
    <property type="match status" value="1"/>
</dbReference>
<evidence type="ECO:0000259" key="2">
    <source>
        <dbReference type="Pfam" id="PF21544"/>
    </source>
</evidence>
<dbReference type="SUPFAM" id="SSF50998">
    <property type="entry name" value="Quinoprotein alcohol dehydrogenase-like"/>
    <property type="match status" value="1"/>
</dbReference>
<dbReference type="InterPro" id="IPR011047">
    <property type="entry name" value="Quinoprotein_ADH-like_sf"/>
</dbReference>
<gene>
    <name evidence="3" type="ORF">HPS54_00065</name>
</gene>
<dbReference type="Gene3D" id="2.60.40.4070">
    <property type="match status" value="1"/>
</dbReference>
<feature type="signal peptide" evidence="1">
    <location>
        <begin position="1"/>
        <end position="18"/>
    </location>
</feature>
<dbReference type="Pfam" id="PF07494">
    <property type="entry name" value="Reg_prop"/>
    <property type="match status" value="1"/>
</dbReference>
<dbReference type="Pfam" id="PF21544">
    <property type="entry name" value="PorZ_N_b_propeller"/>
    <property type="match status" value="1"/>
</dbReference>
<dbReference type="Proteomes" id="UP000820977">
    <property type="component" value="Unassembled WGS sequence"/>
</dbReference>
<dbReference type="RefSeq" id="WP_172343459.1">
    <property type="nucleotide sequence ID" value="NZ_CASYYZ010000157.1"/>
</dbReference>
<accession>A0ABX2AXE0</accession>
<keyword evidence="4" id="KW-1185">Reference proteome</keyword>
<dbReference type="InterPro" id="IPR011110">
    <property type="entry name" value="Reg_prop"/>
</dbReference>
<feature type="domain" description="PorZ N-terminal beta-propeller" evidence="2">
    <location>
        <begin position="43"/>
        <end position="194"/>
    </location>
</feature>
<evidence type="ECO:0000313" key="3">
    <source>
        <dbReference type="EMBL" id="NPE23924.1"/>
    </source>
</evidence>
<dbReference type="EMBL" id="JABKKJ010000001">
    <property type="protein sequence ID" value="NPE23924.1"/>
    <property type="molecule type" value="Genomic_DNA"/>
</dbReference>
<dbReference type="InterPro" id="IPR015943">
    <property type="entry name" value="WD40/YVTN_repeat-like_dom_sf"/>
</dbReference>
<organism evidence="3 4">
    <name type="scientific">Xylanibacter caecicola</name>
    <dbReference type="NCBI Taxonomy" id="2736294"/>
    <lineage>
        <taxon>Bacteria</taxon>
        <taxon>Pseudomonadati</taxon>
        <taxon>Bacteroidota</taxon>
        <taxon>Bacteroidia</taxon>
        <taxon>Bacteroidales</taxon>
        <taxon>Prevotellaceae</taxon>
        <taxon>Xylanibacter</taxon>
    </lineage>
</organism>
<evidence type="ECO:0000313" key="4">
    <source>
        <dbReference type="Proteomes" id="UP000820977"/>
    </source>
</evidence>
<evidence type="ECO:0000256" key="1">
    <source>
        <dbReference type="SAM" id="SignalP"/>
    </source>
</evidence>
<dbReference type="InterPro" id="IPR048954">
    <property type="entry name" value="PorZ_N"/>
</dbReference>
<dbReference type="SUPFAM" id="SSF75011">
    <property type="entry name" value="3-carboxy-cis,cis-mucoante lactonizing enzyme"/>
    <property type="match status" value="1"/>
</dbReference>
<protein>
    <submittedName>
        <fullName evidence="3">Por secretion system protein</fullName>
    </submittedName>
</protein>
<sequence length="703" mass="77600">MKTLLTNILLLTVLSLSAQKIGQWNAYMAYGDITDIEPAGKTIYVLSSKDLFSYNVNDMSVSTYNKINLLNDTEISHIAWCAGAKRLAIIYSNQNIDLLDNSGNVININDYYNKSMTEDKTINNITINGNYAYLSTGFGILKVNIKDAEISNTYNLGMNITDCAISGNMIYAQTSSGIYSGNISDNLLDKNNWHITYDPVSFNDANDIAISFENGYAEYTVYDNTNKCYWSNQSDGKLQGYKIESDNTKTIIAKDINPDGPKYNAFGFIKLAGNKLYTVNGMGEKDACIQIKDNDEWTIYDNKFAENLDHRYVGHYSIDVDPTDPGHVMVGGQTGLYEFKDGKNINSFTNDNSPLKTATTVTNNDKNYVVVPSVMFDNEGNLWCLNSISPSTSILEYTKEKKWISHHKKELMVNGNHSFDDMRNMMTGSNGLTWFVNNFYVKPSLVCYQMSTDAIVVYDNFTNQDGSALTISEGVRCLAEDKNGNIWVGTSAGPVMLEAKDIGKSAYEVTFNQIKVPRNDGTNYADYLLSGIDITAMVVDGGNRKWFGTNGNGVYLISEDNMEQIHHFTTDNSPLLSNNIMSIAINNDTGEIFFGTDKGLCSYMNDATTPNENMDKDNVYAYPNPVEPGYSGFITVTGLSHNADVKIVTVNGTLVAEGHSNGGTFIWDGNDLKGKRVASGIYMVQTATADGGKGTVCKIAVVN</sequence>
<reference evidence="3 4" key="1">
    <citation type="submission" date="2020-05" db="EMBL/GenBank/DDBJ databases">
        <title>Distinct polysaccharide utilization as determinants for interspecies competition between intestinal Prevotella spp.</title>
        <authorList>
            <person name="Galvez E.J.C."/>
            <person name="Iljazovic A."/>
            <person name="Strowig T."/>
        </authorList>
    </citation>
    <scope>NUCLEOTIDE SEQUENCE [LARGE SCALE GENOMIC DNA]</scope>
    <source>
        <strain evidence="3 4">PCHR</strain>
    </source>
</reference>